<evidence type="ECO:0000256" key="1">
    <source>
        <dbReference type="ARBA" id="ARBA00000085"/>
    </source>
</evidence>
<protein>
    <recommendedName>
        <fullName evidence="2">histidine kinase</fullName>
        <ecNumber evidence="2">2.7.13.3</ecNumber>
    </recommendedName>
</protein>
<dbReference type="CDD" id="cd00130">
    <property type="entry name" value="PAS"/>
    <property type="match status" value="2"/>
</dbReference>
<evidence type="ECO:0000256" key="5">
    <source>
        <dbReference type="ARBA" id="ARBA00022777"/>
    </source>
</evidence>
<reference evidence="12 13" key="1">
    <citation type="submission" date="2020-07" db="EMBL/GenBank/DDBJ databases">
        <title>Halosimplex pelagicum sp. nov. and Halosimplex rubrum sp. nov., isolated from salted brown alga Laminaria, and emended description of the genus Halosimplex.</title>
        <authorList>
            <person name="Cui H."/>
        </authorList>
    </citation>
    <scope>NUCLEOTIDE SEQUENCE [LARGE SCALE GENOMIC DNA]</scope>
    <source>
        <strain evidence="12 13">R27</strain>
    </source>
</reference>
<dbReference type="InterPro" id="IPR003594">
    <property type="entry name" value="HATPase_dom"/>
</dbReference>
<dbReference type="OrthoDB" id="3369at2157"/>
<accession>A0A7D5TNY9</accession>
<dbReference type="Proteomes" id="UP000509667">
    <property type="component" value="Chromosome"/>
</dbReference>
<feature type="domain" description="Histidine kinase" evidence="8">
    <location>
        <begin position="404"/>
        <end position="611"/>
    </location>
</feature>
<dbReference type="InterPro" id="IPR035965">
    <property type="entry name" value="PAS-like_dom_sf"/>
</dbReference>
<evidence type="ECO:0000256" key="6">
    <source>
        <dbReference type="PROSITE-ProRule" id="PRU00169"/>
    </source>
</evidence>
<organism evidence="12 13">
    <name type="scientific">Halosimplex rubrum</name>
    <dbReference type="NCBI Taxonomy" id="869889"/>
    <lineage>
        <taxon>Archaea</taxon>
        <taxon>Methanobacteriati</taxon>
        <taxon>Methanobacteriota</taxon>
        <taxon>Stenosarchaea group</taxon>
        <taxon>Halobacteria</taxon>
        <taxon>Halobacteriales</taxon>
        <taxon>Haloarculaceae</taxon>
        <taxon>Halosimplex</taxon>
    </lineage>
</organism>
<comment type="catalytic activity">
    <reaction evidence="1">
        <text>ATP + protein L-histidine = ADP + protein N-phospho-L-histidine.</text>
        <dbReference type="EC" id="2.7.13.3"/>
    </reaction>
</comment>
<dbReference type="EC" id="2.7.13.3" evidence="2"/>
<dbReference type="Gene3D" id="3.30.565.10">
    <property type="entry name" value="Histidine kinase-like ATPase, C-terminal domain"/>
    <property type="match status" value="1"/>
</dbReference>
<keyword evidence="13" id="KW-1185">Reference proteome</keyword>
<dbReference type="EMBL" id="CP058910">
    <property type="protein sequence ID" value="QLH77734.1"/>
    <property type="molecule type" value="Genomic_DNA"/>
</dbReference>
<proteinExistence type="predicted"/>
<evidence type="ECO:0000256" key="2">
    <source>
        <dbReference type="ARBA" id="ARBA00012438"/>
    </source>
</evidence>
<dbReference type="Pfam" id="PF13426">
    <property type="entry name" value="PAS_9"/>
    <property type="match status" value="1"/>
</dbReference>
<dbReference type="GO" id="GO:0004673">
    <property type="term" value="F:protein histidine kinase activity"/>
    <property type="evidence" value="ECO:0007669"/>
    <property type="project" value="UniProtKB-EC"/>
</dbReference>
<gene>
    <name evidence="12" type="ORF">HZS55_10670</name>
</gene>
<dbReference type="GeneID" id="56078331"/>
<dbReference type="SMART" id="SM00387">
    <property type="entry name" value="HATPase_c"/>
    <property type="match status" value="1"/>
</dbReference>
<dbReference type="Pfam" id="PF08448">
    <property type="entry name" value="PAS_4"/>
    <property type="match status" value="1"/>
</dbReference>
<dbReference type="InterPro" id="IPR013656">
    <property type="entry name" value="PAS_4"/>
</dbReference>
<dbReference type="PANTHER" id="PTHR43304">
    <property type="entry name" value="PHYTOCHROME-LIKE PROTEIN CPH1"/>
    <property type="match status" value="1"/>
</dbReference>
<dbReference type="Pfam" id="PF00072">
    <property type="entry name" value="Response_reg"/>
    <property type="match status" value="1"/>
</dbReference>
<dbReference type="InterPro" id="IPR004358">
    <property type="entry name" value="Sig_transdc_His_kin-like_C"/>
</dbReference>
<sequence length="611" mass="67304">MSTGKQSARVLLVNDSSSAAEIGGRLAERVETVETVATVDEVQDSLTDERFDCVVSEWELFGRNGIDLLTAVRETQPAVPVVLYARAGSEATASEVVAVGATGSAPEADGTDPREGLAARIEGAIDASRSGRSAAARDELHLYEQILVGMQEGACLYDRDGRFRVVNDYLAELYGTTQEELKGRQSELIEAVREGGSGDRYRELLDGERDVVRGETEIEMPGAGWIVVDYQLSPLRVEGRIEGVVGVAEDITGQRARERQLERAREEHQELIDGMNDTAWVISIDGEFLAVNDTAVETLGYSRAELLDMRPHDIDAHLDDEEITALIDDMPDDERQVFETVHRTRDGDEIPVEISSSLIPYHGDPAVLSVARDITERKRYERELREQNDLLEQQRDELDVLNQVLRHDFRNDLQLVTAYTELLAERVEGEEAEYVETIRERANNAVELTRTARDTAEMMQTREVDDKRVALRPVLEGEIADLQEMYPGAIITVESPPPAVSVRANEMLGSVFRNLLTNAIQHNDAAVPEVTVSATGREGYVAVRVADNGPGVADEQKSQIFGKGEKGLDSPGTGLGLHLVRTLVESYGGRVRVADNDPEGAVFTVELPKAE</sequence>
<feature type="domain" description="PAS" evidence="10">
    <location>
        <begin position="264"/>
        <end position="308"/>
    </location>
</feature>
<feature type="domain" description="PAC" evidence="11">
    <location>
        <begin position="336"/>
        <end position="386"/>
    </location>
</feature>
<keyword evidence="3" id="KW-0597">Phosphoprotein</keyword>
<evidence type="ECO:0000313" key="12">
    <source>
        <dbReference type="EMBL" id="QLH77734.1"/>
    </source>
</evidence>
<name>A0A7D5TNY9_9EURY</name>
<dbReference type="InterPro" id="IPR052162">
    <property type="entry name" value="Sensor_kinase/Photoreceptor"/>
</dbReference>
<dbReference type="RefSeq" id="WP_179911653.1">
    <property type="nucleotide sequence ID" value="NZ_CP058910.1"/>
</dbReference>
<evidence type="ECO:0000256" key="4">
    <source>
        <dbReference type="ARBA" id="ARBA00022679"/>
    </source>
</evidence>
<dbReference type="SMART" id="SM00091">
    <property type="entry name" value="PAS"/>
    <property type="match status" value="2"/>
</dbReference>
<dbReference type="PANTHER" id="PTHR43304:SF1">
    <property type="entry name" value="PAC DOMAIN-CONTAINING PROTEIN"/>
    <property type="match status" value="1"/>
</dbReference>
<keyword evidence="5" id="KW-0418">Kinase</keyword>
<dbReference type="PROSITE" id="PS50112">
    <property type="entry name" value="PAS"/>
    <property type="match status" value="2"/>
</dbReference>
<dbReference type="Gene3D" id="3.40.50.2300">
    <property type="match status" value="1"/>
</dbReference>
<keyword evidence="4" id="KW-0808">Transferase</keyword>
<keyword evidence="7" id="KW-0175">Coiled coil</keyword>
<evidence type="ECO:0000313" key="13">
    <source>
        <dbReference type="Proteomes" id="UP000509667"/>
    </source>
</evidence>
<dbReference type="Pfam" id="PF02518">
    <property type="entry name" value="HATPase_c"/>
    <property type="match status" value="1"/>
</dbReference>
<dbReference type="SMART" id="SM00086">
    <property type="entry name" value="PAC"/>
    <property type="match status" value="2"/>
</dbReference>
<dbReference type="InterPro" id="IPR001610">
    <property type="entry name" value="PAC"/>
</dbReference>
<evidence type="ECO:0000259" key="10">
    <source>
        <dbReference type="PROSITE" id="PS50112"/>
    </source>
</evidence>
<dbReference type="Gene3D" id="3.30.450.20">
    <property type="entry name" value="PAS domain"/>
    <property type="match status" value="2"/>
</dbReference>
<dbReference type="KEGG" id="hrr:HZS55_10670"/>
<dbReference type="SUPFAM" id="SSF52172">
    <property type="entry name" value="CheY-like"/>
    <property type="match status" value="1"/>
</dbReference>
<dbReference type="SUPFAM" id="SSF55785">
    <property type="entry name" value="PYP-like sensor domain (PAS domain)"/>
    <property type="match status" value="2"/>
</dbReference>
<dbReference type="InterPro" id="IPR036890">
    <property type="entry name" value="HATPase_C_sf"/>
</dbReference>
<evidence type="ECO:0000256" key="7">
    <source>
        <dbReference type="SAM" id="Coils"/>
    </source>
</evidence>
<dbReference type="InterPro" id="IPR005467">
    <property type="entry name" value="His_kinase_dom"/>
</dbReference>
<dbReference type="CDD" id="cd00156">
    <property type="entry name" value="REC"/>
    <property type="match status" value="1"/>
</dbReference>
<evidence type="ECO:0000259" key="11">
    <source>
        <dbReference type="PROSITE" id="PS50113"/>
    </source>
</evidence>
<feature type="coiled-coil region" evidence="7">
    <location>
        <begin position="377"/>
        <end position="404"/>
    </location>
</feature>
<feature type="domain" description="Response regulatory" evidence="9">
    <location>
        <begin position="9"/>
        <end position="122"/>
    </location>
</feature>
<feature type="domain" description="PAS" evidence="10">
    <location>
        <begin position="139"/>
        <end position="208"/>
    </location>
</feature>
<dbReference type="PROSITE" id="PS50110">
    <property type="entry name" value="RESPONSE_REGULATORY"/>
    <property type="match status" value="1"/>
</dbReference>
<dbReference type="PROSITE" id="PS50113">
    <property type="entry name" value="PAC"/>
    <property type="match status" value="1"/>
</dbReference>
<dbReference type="AlphaFoldDB" id="A0A7D5TNY9"/>
<dbReference type="PRINTS" id="PR00344">
    <property type="entry name" value="BCTRLSENSOR"/>
</dbReference>
<evidence type="ECO:0000256" key="3">
    <source>
        <dbReference type="ARBA" id="ARBA00022553"/>
    </source>
</evidence>
<dbReference type="GO" id="GO:0000160">
    <property type="term" value="P:phosphorelay signal transduction system"/>
    <property type="evidence" value="ECO:0007669"/>
    <property type="project" value="InterPro"/>
</dbReference>
<dbReference type="PROSITE" id="PS50109">
    <property type="entry name" value="HIS_KIN"/>
    <property type="match status" value="1"/>
</dbReference>
<dbReference type="InterPro" id="IPR011006">
    <property type="entry name" value="CheY-like_superfamily"/>
</dbReference>
<dbReference type="SUPFAM" id="SSF55874">
    <property type="entry name" value="ATPase domain of HSP90 chaperone/DNA topoisomerase II/histidine kinase"/>
    <property type="match status" value="1"/>
</dbReference>
<dbReference type="InterPro" id="IPR000014">
    <property type="entry name" value="PAS"/>
</dbReference>
<dbReference type="InterPro" id="IPR000700">
    <property type="entry name" value="PAS-assoc_C"/>
</dbReference>
<dbReference type="NCBIfam" id="TIGR00229">
    <property type="entry name" value="sensory_box"/>
    <property type="match status" value="2"/>
</dbReference>
<dbReference type="InterPro" id="IPR001789">
    <property type="entry name" value="Sig_transdc_resp-reg_receiver"/>
</dbReference>
<comment type="caution">
    <text evidence="6">Lacks conserved residue(s) required for the propagation of feature annotation.</text>
</comment>
<evidence type="ECO:0000259" key="9">
    <source>
        <dbReference type="PROSITE" id="PS50110"/>
    </source>
</evidence>
<evidence type="ECO:0000259" key="8">
    <source>
        <dbReference type="PROSITE" id="PS50109"/>
    </source>
</evidence>